<dbReference type="OMA" id="WYILIDI"/>
<keyword evidence="1" id="KW-1133">Transmembrane helix</keyword>
<keyword evidence="1" id="KW-0812">Transmembrane</keyword>
<organism evidence="2 3">
    <name type="scientific">Paramecium primaurelia</name>
    <dbReference type="NCBI Taxonomy" id="5886"/>
    <lineage>
        <taxon>Eukaryota</taxon>
        <taxon>Sar</taxon>
        <taxon>Alveolata</taxon>
        <taxon>Ciliophora</taxon>
        <taxon>Intramacronucleata</taxon>
        <taxon>Oligohymenophorea</taxon>
        <taxon>Peniculida</taxon>
        <taxon>Parameciidae</taxon>
        <taxon>Paramecium</taxon>
    </lineage>
</organism>
<dbReference type="Proteomes" id="UP000688137">
    <property type="component" value="Unassembled WGS sequence"/>
</dbReference>
<comment type="caution">
    <text evidence="2">The sequence shown here is derived from an EMBL/GenBank/DDBJ whole genome shotgun (WGS) entry which is preliminary data.</text>
</comment>
<protein>
    <submittedName>
        <fullName evidence="2">Uncharacterized protein</fullName>
    </submittedName>
</protein>
<feature type="transmembrane region" description="Helical" evidence="1">
    <location>
        <begin position="107"/>
        <end position="128"/>
    </location>
</feature>
<dbReference type="AlphaFoldDB" id="A0A8S1NWV0"/>
<proteinExistence type="predicted"/>
<evidence type="ECO:0000256" key="1">
    <source>
        <dbReference type="SAM" id="Phobius"/>
    </source>
</evidence>
<reference evidence="2" key="1">
    <citation type="submission" date="2021-01" db="EMBL/GenBank/DDBJ databases">
        <authorList>
            <consortium name="Genoscope - CEA"/>
            <person name="William W."/>
        </authorList>
    </citation>
    <scope>NUCLEOTIDE SEQUENCE</scope>
</reference>
<dbReference type="EMBL" id="CAJJDM010000103">
    <property type="protein sequence ID" value="CAD8096030.1"/>
    <property type="molecule type" value="Genomic_DNA"/>
</dbReference>
<accession>A0A8S1NWV0</accession>
<evidence type="ECO:0000313" key="3">
    <source>
        <dbReference type="Proteomes" id="UP000688137"/>
    </source>
</evidence>
<keyword evidence="3" id="KW-1185">Reference proteome</keyword>
<feature type="transmembrane region" description="Helical" evidence="1">
    <location>
        <begin position="61"/>
        <end position="78"/>
    </location>
</feature>
<gene>
    <name evidence="2" type="ORF">PPRIM_AZ9-3.1.T1000058</name>
</gene>
<feature type="transmembrane region" description="Helical" evidence="1">
    <location>
        <begin position="148"/>
        <end position="175"/>
    </location>
</feature>
<name>A0A8S1NWV0_PARPR</name>
<keyword evidence="1" id="KW-0472">Membrane</keyword>
<evidence type="ECO:0000313" key="2">
    <source>
        <dbReference type="EMBL" id="CAD8096030.1"/>
    </source>
</evidence>
<sequence>MQEYPQGLLSQGTTKYLKKRLSLRFHYLLKQKRRTSKFPSKYLQGWGRQLNFSGKNTFKNYNLYLLQWYILIDIALFINRLRKLRKTKNLSKITVLKEKSHKQIKNALFSITLSIFIIPLLYIFNIGLKSYQYINIYITCCLCYQGVLRFILFFTLPAYAILIVMAIIFAAIELIRQIPLLISNKQSVHQILFGK</sequence>